<evidence type="ECO:0000313" key="2">
    <source>
        <dbReference type="EMBL" id="GAI71573.1"/>
    </source>
</evidence>
<sequence>KKIVCLGAGSLYFRRAVPDLLVSEDLAGSEIVLYDIDEEKAELTADMGRRLAAEAGTDCVVRATGDLADAVDGADFALSSIGGS</sequence>
<dbReference type="GO" id="GO:0004553">
    <property type="term" value="F:hydrolase activity, hydrolyzing O-glycosyl compounds"/>
    <property type="evidence" value="ECO:0007669"/>
    <property type="project" value="InterPro"/>
</dbReference>
<evidence type="ECO:0000256" key="1">
    <source>
        <dbReference type="ARBA" id="ARBA00023027"/>
    </source>
</evidence>
<evidence type="ECO:0008006" key="3">
    <source>
        <dbReference type="Google" id="ProtNLM"/>
    </source>
</evidence>
<keyword evidence="1" id="KW-0520">NAD</keyword>
<dbReference type="InterPro" id="IPR036291">
    <property type="entry name" value="NAD(P)-bd_dom_sf"/>
</dbReference>
<dbReference type="SUPFAM" id="SSF51735">
    <property type="entry name" value="NAD(P)-binding Rossmann-fold domains"/>
    <property type="match status" value="1"/>
</dbReference>
<feature type="non-terminal residue" evidence="2">
    <location>
        <position position="1"/>
    </location>
</feature>
<organism evidence="2">
    <name type="scientific">marine sediment metagenome</name>
    <dbReference type="NCBI Taxonomy" id="412755"/>
    <lineage>
        <taxon>unclassified sequences</taxon>
        <taxon>metagenomes</taxon>
        <taxon>ecological metagenomes</taxon>
    </lineage>
</organism>
<dbReference type="InterPro" id="IPR053715">
    <property type="entry name" value="GH4_Enzyme_sf"/>
</dbReference>
<dbReference type="InterPro" id="IPR001088">
    <property type="entry name" value="Glyco_hydro_4"/>
</dbReference>
<dbReference type="AlphaFoldDB" id="X1QTK2"/>
<dbReference type="EMBL" id="BARV01044446">
    <property type="protein sequence ID" value="GAI71573.1"/>
    <property type="molecule type" value="Genomic_DNA"/>
</dbReference>
<name>X1QTK2_9ZZZZ</name>
<dbReference type="PANTHER" id="PTHR32092">
    <property type="entry name" value="6-PHOSPHO-BETA-GLUCOSIDASE-RELATED"/>
    <property type="match status" value="1"/>
</dbReference>
<gene>
    <name evidence="2" type="ORF">S06H3_65773</name>
</gene>
<dbReference type="GO" id="GO:0005975">
    <property type="term" value="P:carbohydrate metabolic process"/>
    <property type="evidence" value="ECO:0007669"/>
    <property type="project" value="InterPro"/>
</dbReference>
<proteinExistence type="predicted"/>
<comment type="caution">
    <text evidence="2">The sequence shown here is derived from an EMBL/GenBank/DDBJ whole genome shotgun (WGS) entry which is preliminary data.</text>
</comment>
<dbReference type="Gene3D" id="3.90.1820.10">
    <property type="entry name" value="AglA-like glucosidase"/>
    <property type="match status" value="1"/>
</dbReference>
<feature type="non-terminal residue" evidence="2">
    <location>
        <position position="84"/>
    </location>
</feature>
<reference evidence="2" key="1">
    <citation type="journal article" date="2014" name="Front. Microbiol.">
        <title>High frequency of phylogenetically diverse reductive dehalogenase-homologous genes in deep subseafloor sedimentary metagenomes.</title>
        <authorList>
            <person name="Kawai M."/>
            <person name="Futagami T."/>
            <person name="Toyoda A."/>
            <person name="Takaki Y."/>
            <person name="Nishi S."/>
            <person name="Hori S."/>
            <person name="Arai W."/>
            <person name="Tsubouchi T."/>
            <person name="Morono Y."/>
            <person name="Uchiyama I."/>
            <person name="Ito T."/>
            <person name="Fujiyama A."/>
            <person name="Inagaki F."/>
            <person name="Takami H."/>
        </authorList>
    </citation>
    <scope>NUCLEOTIDE SEQUENCE</scope>
    <source>
        <strain evidence="2">Expedition CK06-06</strain>
    </source>
</reference>
<accession>X1QTK2</accession>
<dbReference type="Pfam" id="PF02056">
    <property type="entry name" value="Glyco_hydro_4"/>
    <property type="match status" value="1"/>
</dbReference>
<protein>
    <recommendedName>
        <fullName evidence="3">Saccharopine dehydrogenase NADP binding domain-containing protein</fullName>
    </recommendedName>
</protein>